<evidence type="ECO:0000313" key="4">
    <source>
        <dbReference type="Proteomes" id="UP000481583"/>
    </source>
</evidence>
<keyword evidence="2" id="KW-0732">Signal</keyword>
<dbReference type="Proteomes" id="UP000481583">
    <property type="component" value="Unassembled WGS sequence"/>
</dbReference>
<name>A0A6G4U054_9ACTN</name>
<evidence type="ECO:0000313" key="3">
    <source>
        <dbReference type="EMBL" id="NGN64667.1"/>
    </source>
</evidence>
<protein>
    <recommendedName>
        <fullName evidence="5">Lipoprotein</fullName>
    </recommendedName>
</protein>
<evidence type="ECO:0000256" key="2">
    <source>
        <dbReference type="SAM" id="SignalP"/>
    </source>
</evidence>
<reference evidence="3 4" key="1">
    <citation type="submission" date="2020-02" db="EMBL/GenBank/DDBJ databases">
        <title>Whole-genome analyses of novel actinobacteria.</title>
        <authorList>
            <person name="Sahin N."/>
        </authorList>
    </citation>
    <scope>NUCLEOTIDE SEQUENCE [LARGE SCALE GENOMIC DNA]</scope>
    <source>
        <strain evidence="3 4">A7024</strain>
    </source>
</reference>
<feature type="region of interest" description="Disordered" evidence="1">
    <location>
        <begin position="68"/>
        <end position="89"/>
    </location>
</feature>
<feature type="signal peptide" evidence="2">
    <location>
        <begin position="1"/>
        <end position="30"/>
    </location>
</feature>
<dbReference type="RefSeq" id="WP_165236375.1">
    <property type="nucleotide sequence ID" value="NZ_JAAKZV010000040.1"/>
</dbReference>
<comment type="caution">
    <text evidence="3">The sequence shown here is derived from an EMBL/GenBank/DDBJ whole genome shotgun (WGS) entry which is preliminary data.</text>
</comment>
<sequence>MPWNLTKRRAALLTAGACVAGALVPTVATGSPEEDQDGIRVRVTGGTATVDPGTLAVTARTRSGQDLTLSGASATGLGTPTDPETVPGGARWRYPDRGLTVTAAARHGRLEMSVRAAKDGTLDWPRTGAGADALQLPKGSGLSVPAGDTWWNTESDLVKAEPMDMTAGLTLPLWGYTSGKAGVSYLVPDPIGTTLDVGSSGGRLRTAASHEFSKAADTRTYTVTFKLTDASPVAAAADYRSWMREHGDLTSLREKIAANPDTERLLGAFHAYGWGQARTANGVAKLRKLGIDRMWLGYDADDTPMTKAAVRAAQRAGYLVGPYDSYANAQAPESADAPTSVWPDPVYQDACVRRADGSVKPGFGGRGCYLSSQAFTGAKGQRLLDEHTAKFTGNGARSYFLDVDAAGELFADHSATHPMNQRQDRANRLERMHRLGSPGRRLVLGSESAGAWASGPLAYSHGNATPVADGLWALQNDKKAWGGYAPHNAPAFFFKPVELPAELAKEMYDPRYRVPLYETALHDVLVGAERWELSYEKLPAQKTDRALLAMLYNIPLNFVLDGPAIDQHGKELAALQRYFAPLHKAVGTEPMTAFDRLTEDRTVQRTTFGDGKLTVTANFGDQRRAGVDGGCVRAELRGDEAARTLCPGELGQSVSRG</sequence>
<feature type="chain" id="PRO_5026170064" description="Lipoprotein" evidence="2">
    <location>
        <begin position="31"/>
        <end position="657"/>
    </location>
</feature>
<dbReference type="AlphaFoldDB" id="A0A6G4U054"/>
<organism evidence="3 4">
    <name type="scientific">Streptomyces coryli</name>
    <dbReference type="NCBI Taxonomy" id="1128680"/>
    <lineage>
        <taxon>Bacteria</taxon>
        <taxon>Bacillati</taxon>
        <taxon>Actinomycetota</taxon>
        <taxon>Actinomycetes</taxon>
        <taxon>Kitasatosporales</taxon>
        <taxon>Streptomycetaceae</taxon>
        <taxon>Streptomyces</taxon>
    </lineage>
</organism>
<dbReference type="InterPro" id="IPR021459">
    <property type="entry name" value="GH101-related"/>
</dbReference>
<evidence type="ECO:0008006" key="5">
    <source>
        <dbReference type="Google" id="ProtNLM"/>
    </source>
</evidence>
<feature type="compositionally biased region" description="Polar residues" evidence="1">
    <location>
        <begin position="68"/>
        <end position="78"/>
    </location>
</feature>
<gene>
    <name evidence="3" type="ORF">G5C51_12240</name>
</gene>
<dbReference type="Pfam" id="PF11308">
    <property type="entry name" value="Glyco_hydro_129"/>
    <property type="match status" value="1"/>
</dbReference>
<dbReference type="EMBL" id="JAAKZV010000040">
    <property type="protein sequence ID" value="NGN64667.1"/>
    <property type="molecule type" value="Genomic_DNA"/>
</dbReference>
<accession>A0A6G4U054</accession>
<keyword evidence="4" id="KW-1185">Reference proteome</keyword>
<proteinExistence type="predicted"/>
<evidence type="ECO:0000256" key="1">
    <source>
        <dbReference type="SAM" id="MobiDB-lite"/>
    </source>
</evidence>